<accession>A0A2P2R0Z1</accession>
<protein>
    <submittedName>
        <fullName evidence="1">Uncharacterized protein</fullName>
    </submittedName>
</protein>
<dbReference type="EMBL" id="GGEC01092401">
    <property type="protein sequence ID" value="MBX72885.1"/>
    <property type="molecule type" value="Transcribed_RNA"/>
</dbReference>
<organism evidence="1">
    <name type="scientific">Rhizophora mucronata</name>
    <name type="common">Asiatic mangrove</name>
    <dbReference type="NCBI Taxonomy" id="61149"/>
    <lineage>
        <taxon>Eukaryota</taxon>
        <taxon>Viridiplantae</taxon>
        <taxon>Streptophyta</taxon>
        <taxon>Embryophyta</taxon>
        <taxon>Tracheophyta</taxon>
        <taxon>Spermatophyta</taxon>
        <taxon>Magnoliopsida</taxon>
        <taxon>eudicotyledons</taxon>
        <taxon>Gunneridae</taxon>
        <taxon>Pentapetalae</taxon>
        <taxon>rosids</taxon>
        <taxon>fabids</taxon>
        <taxon>Malpighiales</taxon>
        <taxon>Rhizophoraceae</taxon>
        <taxon>Rhizophora</taxon>
    </lineage>
</organism>
<reference evidence="1" key="1">
    <citation type="submission" date="2018-02" db="EMBL/GenBank/DDBJ databases">
        <title>Rhizophora mucronata_Transcriptome.</title>
        <authorList>
            <person name="Meera S.P."/>
            <person name="Sreeshan A."/>
            <person name="Augustine A."/>
        </authorList>
    </citation>
    <scope>NUCLEOTIDE SEQUENCE</scope>
    <source>
        <tissue evidence="1">Leaf</tissue>
    </source>
</reference>
<evidence type="ECO:0000313" key="1">
    <source>
        <dbReference type="EMBL" id="MBX72885.1"/>
    </source>
</evidence>
<dbReference type="AlphaFoldDB" id="A0A2P2R0Z1"/>
<sequence>MIFCNIPPCILLIGKMIAVI</sequence>
<proteinExistence type="predicted"/>
<name>A0A2P2R0Z1_RHIMU</name>